<dbReference type="GO" id="GO:0001080">
    <property type="term" value="P:nitrogen catabolite activation of transcription from RNA polymerase II promoter"/>
    <property type="evidence" value="ECO:0007669"/>
    <property type="project" value="TreeGrafter"/>
</dbReference>
<dbReference type="InterPro" id="IPR050797">
    <property type="entry name" value="Carb_Metab_Trans_Reg"/>
</dbReference>
<feature type="domain" description="Xylanolytic transcriptional activator regulatory" evidence="2">
    <location>
        <begin position="182"/>
        <end position="255"/>
    </location>
</feature>
<comment type="caution">
    <text evidence="3">The sequence shown here is derived from an EMBL/GenBank/DDBJ whole genome shotgun (WGS) entry which is preliminary data.</text>
</comment>
<dbReference type="SMART" id="SM00906">
    <property type="entry name" value="Fungal_trans"/>
    <property type="match status" value="1"/>
</dbReference>
<evidence type="ECO:0000313" key="3">
    <source>
        <dbReference type="EMBL" id="RYN68108.1"/>
    </source>
</evidence>
<dbReference type="GO" id="GO:0008270">
    <property type="term" value="F:zinc ion binding"/>
    <property type="evidence" value="ECO:0007669"/>
    <property type="project" value="InterPro"/>
</dbReference>
<name>A0A4Q4N2I5_ALTAL</name>
<keyword evidence="1" id="KW-0539">Nucleus</keyword>
<dbReference type="EMBL" id="PDXD01000051">
    <property type="protein sequence ID" value="RYN68108.1"/>
    <property type="molecule type" value="Genomic_DNA"/>
</dbReference>
<dbReference type="Proteomes" id="UP000291422">
    <property type="component" value="Unassembled WGS sequence"/>
</dbReference>
<dbReference type="PANTHER" id="PTHR31668:SF10">
    <property type="entry name" value="ZN(II)2CYS6 TRANSCRIPTION FACTOR (EUROFUNG)"/>
    <property type="match status" value="1"/>
</dbReference>
<evidence type="ECO:0000313" key="4">
    <source>
        <dbReference type="Proteomes" id="UP000291422"/>
    </source>
</evidence>
<dbReference type="AlphaFoldDB" id="A0A4Q4N2I5"/>
<dbReference type="GO" id="GO:0005634">
    <property type="term" value="C:nucleus"/>
    <property type="evidence" value="ECO:0007669"/>
    <property type="project" value="TreeGrafter"/>
</dbReference>
<reference evidence="4" key="1">
    <citation type="journal article" date="2019" name="bioRxiv">
        <title>Genomics, evolutionary history and diagnostics of the Alternaria alternata species group including apple and Asian pear pathotypes.</title>
        <authorList>
            <person name="Armitage A.D."/>
            <person name="Cockerton H.M."/>
            <person name="Sreenivasaprasad S."/>
            <person name="Woodhall J.W."/>
            <person name="Lane C.R."/>
            <person name="Harrison R.J."/>
            <person name="Clarkson J.P."/>
        </authorList>
    </citation>
    <scope>NUCLEOTIDE SEQUENCE [LARGE SCALE GENOMIC DNA]</scope>
    <source>
        <strain evidence="4">FERA 1177</strain>
    </source>
</reference>
<gene>
    <name evidence="3" type="ORF">AA0117_g11386</name>
</gene>
<evidence type="ECO:0000256" key="1">
    <source>
        <dbReference type="ARBA" id="ARBA00023242"/>
    </source>
</evidence>
<dbReference type="Pfam" id="PF04082">
    <property type="entry name" value="Fungal_trans"/>
    <property type="match status" value="1"/>
</dbReference>
<organism evidence="3 4">
    <name type="scientific">Alternaria alternata</name>
    <name type="common">Alternaria rot fungus</name>
    <name type="synonym">Torula alternata</name>
    <dbReference type="NCBI Taxonomy" id="5599"/>
    <lineage>
        <taxon>Eukaryota</taxon>
        <taxon>Fungi</taxon>
        <taxon>Dikarya</taxon>
        <taxon>Ascomycota</taxon>
        <taxon>Pezizomycotina</taxon>
        <taxon>Dothideomycetes</taxon>
        <taxon>Pleosporomycetidae</taxon>
        <taxon>Pleosporales</taxon>
        <taxon>Pleosporineae</taxon>
        <taxon>Pleosporaceae</taxon>
        <taxon>Alternaria</taxon>
        <taxon>Alternaria sect. Alternaria</taxon>
        <taxon>Alternaria alternata complex</taxon>
    </lineage>
</organism>
<dbReference type="GO" id="GO:0006351">
    <property type="term" value="P:DNA-templated transcription"/>
    <property type="evidence" value="ECO:0007669"/>
    <property type="project" value="InterPro"/>
</dbReference>
<dbReference type="CDD" id="cd12148">
    <property type="entry name" value="fungal_TF_MHR"/>
    <property type="match status" value="1"/>
</dbReference>
<protein>
    <recommendedName>
        <fullName evidence="2">Xylanolytic transcriptional activator regulatory domain-containing protein</fullName>
    </recommendedName>
</protein>
<sequence>MLAPHFAEDIDIFNRHISQHRKAEGEVESSNYQTLLHDAKDPVVYLTVPRFRTGLPPNSGCGREQLEIVEQIMGPFKREVVELYFNHIHYHFPILDEEMCETLRTGQYGKVPNNLMCVIYALASPHWSKSDTLKMHPKPNSYYVWNKGISATLEDFLSPGMSTIQAAVLDQVGRPSVSIIGNITLCGRTVSLAQTFGLHRDPSKWSITENEKSVRMRLWWCVLITDQWSSVAYGAPPYVSKGYYDVPRPTVTSLIGSKATSQQKQTTTCFIYLCSLTELLAEILPFVYQINPDRIQLAREIDRFKQELNELEGQLPEWLPLPNRPGTPMLWLSFLSIRLVLARVIFRAAVLDGDGSIGRNRMDQLRIASSEVLDFILTMGETQFLDFWLPYATHLLVHAITVSLRCTVETQDPEIRNTSVARLQRIIAHIQHARDNYDWDLANYVLERCADPVSKIASLNARELPQPSETEPTSIVANGNGSEVPVMPNFDDASFLLSDILDPNAFDFSWDALWDTPSGMTNFSL</sequence>
<dbReference type="GO" id="GO:0003677">
    <property type="term" value="F:DNA binding"/>
    <property type="evidence" value="ECO:0007669"/>
    <property type="project" value="InterPro"/>
</dbReference>
<dbReference type="PANTHER" id="PTHR31668">
    <property type="entry name" value="GLUCOSE TRANSPORT TRANSCRIPTION REGULATOR RGT1-RELATED-RELATED"/>
    <property type="match status" value="1"/>
</dbReference>
<dbReference type="VEuPathDB" id="FungiDB:CC77DRAFT_1013699"/>
<accession>A0A4Q4N2I5</accession>
<proteinExistence type="predicted"/>
<dbReference type="InterPro" id="IPR007219">
    <property type="entry name" value="XnlR_reg_dom"/>
</dbReference>
<evidence type="ECO:0000259" key="2">
    <source>
        <dbReference type="SMART" id="SM00906"/>
    </source>
</evidence>